<dbReference type="Proteomes" id="UP001362999">
    <property type="component" value="Unassembled WGS sequence"/>
</dbReference>
<feature type="compositionally biased region" description="Polar residues" evidence="1">
    <location>
        <begin position="261"/>
        <end position="271"/>
    </location>
</feature>
<organism evidence="2 3">
    <name type="scientific">Favolaschia claudopus</name>
    <dbReference type="NCBI Taxonomy" id="2862362"/>
    <lineage>
        <taxon>Eukaryota</taxon>
        <taxon>Fungi</taxon>
        <taxon>Dikarya</taxon>
        <taxon>Basidiomycota</taxon>
        <taxon>Agaricomycotina</taxon>
        <taxon>Agaricomycetes</taxon>
        <taxon>Agaricomycetidae</taxon>
        <taxon>Agaricales</taxon>
        <taxon>Marasmiineae</taxon>
        <taxon>Mycenaceae</taxon>
        <taxon>Favolaschia</taxon>
    </lineage>
</organism>
<feature type="region of interest" description="Disordered" evidence="1">
    <location>
        <begin position="639"/>
        <end position="659"/>
    </location>
</feature>
<dbReference type="Pfam" id="PF01803">
    <property type="entry name" value="LIM_bind"/>
    <property type="match status" value="1"/>
</dbReference>
<feature type="compositionally biased region" description="Basic residues" evidence="1">
    <location>
        <begin position="882"/>
        <end position="892"/>
    </location>
</feature>
<gene>
    <name evidence="2" type="ORF">R3P38DRAFT_2493888</name>
</gene>
<evidence type="ECO:0000256" key="1">
    <source>
        <dbReference type="SAM" id="MobiDB-lite"/>
    </source>
</evidence>
<comment type="caution">
    <text evidence="2">The sequence shown here is derived from an EMBL/GenBank/DDBJ whole genome shotgun (WGS) entry which is preliminary data.</text>
</comment>
<dbReference type="InterPro" id="IPR029005">
    <property type="entry name" value="LIM-bd/SEUSS"/>
</dbReference>
<feature type="region of interest" description="Disordered" evidence="1">
    <location>
        <begin position="758"/>
        <end position="892"/>
    </location>
</feature>
<accession>A0AAW0EA17</accession>
<name>A0AAW0EA17_9AGAR</name>
<feature type="region of interest" description="Disordered" evidence="1">
    <location>
        <begin position="125"/>
        <end position="204"/>
    </location>
</feature>
<feature type="compositionally biased region" description="Low complexity" evidence="1">
    <location>
        <begin position="291"/>
        <end position="300"/>
    </location>
</feature>
<dbReference type="AlphaFoldDB" id="A0AAW0EA17"/>
<feature type="compositionally biased region" description="Gly residues" evidence="1">
    <location>
        <begin position="590"/>
        <end position="604"/>
    </location>
</feature>
<feature type="compositionally biased region" description="Low complexity" evidence="1">
    <location>
        <begin position="356"/>
        <end position="365"/>
    </location>
</feature>
<evidence type="ECO:0000313" key="3">
    <source>
        <dbReference type="Proteomes" id="UP001362999"/>
    </source>
</evidence>
<feature type="compositionally biased region" description="Polar residues" evidence="1">
    <location>
        <begin position="409"/>
        <end position="422"/>
    </location>
</feature>
<feature type="compositionally biased region" description="Low complexity" evidence="1">
    <location>
        <begin position="791"/>
        <end position="806"/>
    </location>
</feature>
<dbReference type="EMBL" id="JAWWNJ010000002">
    <property type="protein sequence ID" value="KAK7061253.1"/>
    <property type="molecule type" value="Genomic_DNA"/>
</dbReference>
<evidence type="ECO:0000313" key="2">
    <source>
        <dbReference type="EMBL" id="KAK7061253.1"/>
    </source>
</evidence>
<feature type="compositionally biased region" description="Low complexity" evidence="1">
    <location>
        <begin position="146"/>
        <end position="157"/>
    </location>
</feature>
<protein>
    <submittedName>
        <fullName evidence="2">LIM-domain binding protein-domain-containing protein</fullName>
    </submittedName>
</protein>
<feature type="compositionally biased region" description="Polar residues" evidence="1">
    <location>
        <begin position="807"/>
        <end position="823"/>
    </location>
</feature>
<reference evidence="2 3" key="1">
    <citation type="journal article" date="2024" name="J Genomics">
        <title>Draft genome sequencing and assembly of Favolaschia claudopus CIRM-BRFM 2984 isolated from oak limbs.</title>
        <authorList>
            <person name="Navarro D."/>
            <person name="Drula E."/>
            <person name="Chaduli D."/>
            <person name="Cazenave R."/>
            <person name="Ahrendt S."/>
            <person name="Wang J."/>
            <person name="Lipzen A."/>
            <person name="Daum C."/>
            <person name="Barry K."/>
            <person name="Grigoriev I.V."/>
            <person name="Favel A."/>
            <person name="Rosso M.N."/>
            <person name="Martin F."/>
        </authorList>
    </citation>
    <scope>NUCLEOTIDE SEQUENCE [LARGE SCALE GENOMIC DNA]</scope>
    <source>
        <strain evidence="2 3">CIRM-BRFM 2984</strain>
    </source>
</reference>
<dbReference type="PANTHER" id="PTHR10378">
    <property type="entry name" value="LIM DOMAIN-BINDING PROTEIN"/>
    <property type="match status" value="1"/>
</dbReference>
<feature type="compositionally biased region" description="Pro residues" evidence="1">
    <location>
        <begin position="319"/>
        <end position="336"/>
    </location>
</feature>
<proteinExistence type="predicted"/>
<feature type="region of interest" description="Disordered" evidence="1">
    <location>
        <begin position="216"/>
        <end position="427"/>
    </location>
</feature>
<feature type="compositionally biased region" description="Polar residues" evidence="1">
    <location>
        <begin position="760"/>
        <end position="790"/>
    </location>
</feature>
<feature type="region of interest" description="Disordered" evidence="1">
    <location>
        <begin position="582"/>
        <end position="608"/>
    </location>
</feature>
<keyword evidence="3" id="KW-1185">Reference proteome</keyword>
<sequence>MGMLQGGPDMRFPPGHSAMIPRNMMRPVGRPSMPPGPMPGGMSMGGLPHSAQMQPGMAFNPGMMPGGPGALVRRAVSNPNLNPNLGSLNTQAMMQQQLIRQQQQMQIQQQHAQQERQRMEIAMMRGSGPPGTPQNPAVGRPGSNVMSSLSQPPSMSQTPHPGGMPGPHNFQSPIIPPPQSASPRARTPVMNMAPGPSQPPLNRQHMSDEMFMFQQQNGYPPMRGNGQFPFGPSPTPPLNMSESFPPSGGPGRPNTFPPTPAQQLSMQQQHGSAAENGFGYPMAPPRPPSNQHPMMQQQHSPPRPPSQHHSPHHSDHMNPHPPTPQSQPQQPQPPGRPHSSTGGRHTPRPPQPGLPNNPGLLPTGRIPISQPPGQNQPAMRPPSTPGSSSHQQPIAPRPPPSQVQPGPGSDSTLMSASASPPETDTILAPAIPRHPAAAAQAYSIGFGQGLIRVMQFSGLLGSDTPTVQSQKMHLSYWDNLIREYFTPKAIMKLTLWRDSMKNEAKPFEIGVPILPRFFLVTTQSGVKSMSLTLDGARERLFQPGHAIVECVSAVWTFRYNNGHIVTLRGPLTAHLVICAAPPSQQPQGTPGSGNAGPSGQGAGNGSNTQSYVLKFDDFEFDATSHEKYIALEAIAGTRRTEDGGQPGPPPASGPPANGAPLVEEEKRWEEPRQIIENGSIPGEPVNAFGIPQATMRCLELAESVGQMADLISFAKEQEQGHGPLVALQHFANKIREEQPQLAMMSGFGSMPYLPGGANGVGTSSLPPSAQGNTLYSSAPPSVTNPSAATAPQQPQQPQQQQQQQQQHLQPTPGASSSTMSSPQNGPPSAANSPQKQHKTIPTKGPATPGTANSTPAMANATLKRKAGATDPPTAAPEPAPKRTTRRRRTAGG</sequence>